<keyword evidence="1" id="KW-0812">Transmembrane</keyword>
<organism evidence="2 3">
    <name type="scientific">Halalkalicoccus paucihalophilus</name>
    <dbReference type="NCBI Taxonomy" id="1008153"/>
    <lineage>
        <taxon>Archaea</taxon>
        <taxon>Methanobacteriati</taxon>
        <taxon>Methanobacteriota</taxon>
        <taxon>Stenosarchaea group</taxon>
        <taxon>Halobacteria</taxon>
        <taxon>Halobacteriales</taxon>
        <taxon>Halococcaceae</taxon>
        <taxon>Halalkalicoccus</taxon>
    </lineage>
</organism>
<evidence type="ECO:0000313" key="3">
    <source>
        <dbReference type="Proteomes" id="UP000075321"/>
    </source>
</evidence>
<reference evidence="2 3" key="1">
    <citation type="submission" date="2016-02" db="EMBL/GenBank/DDBJ databases">
        <title>Genome sequence of Halalkalicoccus paucihalophilus DSM 24557.</title>
        <authorList>
            <person name="Poehlein A."/>
            <person name="Daniel R."/>
        </authorList>
    </citation>
    <scope>NUCLEOTIDE SEQUENCE [LARGE SCALE GENOMIC DNA]</scope>
    <source>
        <strain evidence="2 3">DSM 24557</strain>
    </source>
</reference>
<proteinExistence type="predicted"/>
<dbReference type="EMBL" id="LTAZ01000001">
    <property type="protein sequence ID" value="KYH27706.1"/>
    <property type="molecule type" value="Genomic_DNA"/>
</dbReference>
<dbReference type="RefSeq" id="WP_066378800.1">
    <property type="nucleotide sequence ID" value="NZ_LTAZ01000001.1"/>
</dbReference>
<gene>
    <name evidence="2" type="ORF">HAPAU_03740</name>
</gene>
<evidence type="ECO:0000313" key="2">
    <source>
        <dbReference type="EMBL" id="KYH27706.1"/>
    </source>
</evidence>
<name>A0A151AJ53_9EURY</name>
<dbReference type="OrthoDB" id="380262at2157"/>
<comment type="caution">
    <text evidence="2">The sequence shown here is derived from an EMBL/GenBank/DDBJ whole genome shotgun (WGS) entry which is preliminary data.</text>
</comment>
<keyword evidence="1" id="KW-0472">Membrane</keyword>
<feature type="transmembrane region" description="Helical" evidence="1">
    <location>
        <begin position="15"/>
        <end position="35"/>
    </location>
</feature>
<evidence type="ECO:0000256" key="1">
    <source>
        <dbReference type="SAM" id="Phobius"/>
    </source>
</evidence>
<protein>
    <submittedName>
        <fullName evidence="2">Uncharacterized protein</fullName>
    </submittedName>
</protein>
<dbReference type="Proteomes" id="UP000075321">
    <property type="component" value="Unassembled WGS sequence"/>
</dbReference>
<sequence>MDALVVAGSLSPAELALLALIGLTLVLPVALALVLERFVYKGKAADPVGFAELENRFDNGEVWAERLREDREN</sequence>
<accession>A0A151AJ53</accession>
<keyword evidence="1" id="KW-1133">Transmembrane helix</keyword>
<keyword evidence="3" id="KW-1185">Reference proteome</keyword>
<dbReference type="PATRIC" id="fig|1008153.3.peg.378"/>
<dbReference type="AlphaFoldDB" id="A0A151AJ53"/>